<evidence type="ECO:0000256" key="1">
    <source>
        <dbReference type="SAM" id="MobiDB-lite"/>
    </source>
</evidence>
<organism evidence="3 4">
    <name type="scientific">Micromonospora lupini str. Lupac 08</name>
    <dbReference type="NCBI Taxonomy" id="1150864"/>
    <lineage>
        <taxon>Bacteria</taxon>
        <taxon>Bacillati</taxon>
        <taxon>Actinomycetota</taxon>
        <taxon>Actinomycetes</taxon>
        <taxon>Micromonosporales</taxon>
        <taxon>Micromonosporaceae</taxon>
        <taxon>Micromonospora</taxon>
    </lineage>
</organism>
<proteinExistence type="predicted"/>
<accession>I0L0S2</accession>
<feature type="region of interest" description="Disordered" evidence="1">
    <location>
        <begin position="1"/>
        <end position="30"/>
    </location>
</feature>
<keyword evidence="2" id="KW-1133">Transmembrane helix</keyword>
<evidence type="ECO:0000313" key="4">
    <source>
        <dbReference type="Proteomes" id="UP000003448"/>
    </source>
</evidence>
<dbReference type="AlphaFoldDB" id="I0L0S2"/>
<keyword evidence="4" id="KW-1185">Reference proteome</keyword>
<sequence>MVEKADSSARIGRSGDGKRVSSRKNFGMHQGSGILSTRQRRLAWLGFLLAALQAPVSAWLVSDDSWLFSLCVALMVATVIIADDAARRRPANATGD</sequence>
<keyword evidence="2" id="KW-0472">Membrane</keyword>
<evidence type="ECO:0000256" key="2">
    <source>
        <dbReference type="SAM" id="Phobius"/>
    </source>
</evidence>
<feature type="transmembrane region" description="Helical" evidence="2">
    <location>
        <begin position="42"/>
        <end position="60"/>
    </location>
</feature>
<keyword evidence="2" id="KW-0812">Transmembrane</keyword>
<feature type="transmembrane region" description="Helical" evidence="2">
    <location>
        <begin position="66"/>
        <end position="82"/>
    </location>
</feature>
<feature type="compositionally biased region" description="Basic and acidic residues" evidence="1">
    <location>
        <begin position="1"/>
        <end position="19"/>
    </location>
</feature>
<reference evidence="4" key="1">
    <citation type="journal article" date="2012" name="J. Bacteriol.">
        <title>Genome Sequence of Micromonospora lupini Lupac 08, Isolated from Root Nodules of Lupinus angustifolius.</title>
        <authorList>
            <person name="Alonso-Vega P."/>
            <person name="Normand P."/>
            <person name="Bacigalupe R."/>
            <person name="Pujic P."/>
            <person name="Lajus A."/>
            <person name="Vallenet D."/>
            <person name="Carro L."/>
            <person name="Coll P."/>
            <person name="Trujillo M.E."/>
        </authorList>
    </citation>
    <scope>NUCLEOTIDE SEQUENCE [LARGE SCALE GENOMIC DNA]</scope>
    <source>
        <strain evidence="4">Lupac 08</strain>
    </source>
</reference>
<dbReference type="EMBL" id="CAIE01000018">
    <property type="protein sequence ID" value="CCH17419.1"/>
    <property type="molecule type" value="Genomic_DNA"/>
</dbReference>
<evidence type="ECO:0000313" key="3">
    <source>
        <dbReference type="EMBL" id="CCH17419.1"/>
    </source>
</evidence>
<comment type="caution">
    <text evidence="3">The sequence shown here is derived from an EMBL/GenBank/DDBJ whole genome shotgun (WGS) entry which is preliminary data.</text>
</comment>
<name>I0L0S2_9ACTN</name>
<dbReference type="eggNOG" id="ENOG5031VK7">
    <property type="taxonomic scope" value="Bacteria"/>
</dbReference>
<protein>
    <submittedName>
        <fullName evidence="3">Uncharacterized protein</fullName>
    </submittedName>
</protein>
<gene>
    <name evidence="3" type="ORF">MILUP08_42340</name>
</gene>
<dbReference type="Proteomes" id="UP000003448">
    <property type="component" value="Unassembled WGS sequence"/>
</dbReference>